<gene>
    <name evidence="1" type="ORF">SASPL_116187</name>
</gene>
<dbReference type="AlphaFoldDB" id="A0A8X8XTC3"/>
<reference evidence="1" key="1">
    <citation type="submission" date="2018-01" db="EMBL/GenBank/DDBJ databases">
        <authorList>
            <person name="Mao J.F."/>
        </authorList>
    </citation>
    <scope>NUCLEOTIDE SEQUENCE</scope>
    <source>
        <strain evidence="1">Huo1</strain>
        <tissue evidence="1">Leaf</tissue>
    </source>
</reference>
<evidence type="ECO:0000313" key="2">
    <source>
        <dbReference type="Proteomes" id="UP000298416"/>
    </source>
</evidence>
<sequence length="118" mass="13269">MKDVKIINVGSAASETKAFNSYALQFVQTEITAKMDPRFIDTFGGFMSTEMVVKGALDLISDQSKAGACLWISNKTGFEYWPTPAEEEKYRTRPKASRKKSADVFQVNVQIPRSFDKM</sequence>
<comment type="caution">
    <text evidence="1">The sequence shown here is derived from an EMBL/GenBank/DDBJ whole genome shotgun (WGS) entry which is preliminary data.</text>
</comment>
<name>A0A8X8XTC3_SALSN</name>
<dbReference type="Proteomes" id="UP000298416">
    <property type="component" value="Unassembled WGS sequence"/>
</dbReference>
<keyword evidence="2" id="KW-1185">Reference proteome</keyword>
<protein>
    <submittedName>
        <fullName evidence="1">Uncharacterized protein</fullName>
    </submittedName>
</protein>
<evidence type="ECO:0000313" key="1">
    <source>
        <dbReference type="EMBL" id="KAG6419678.1"/>
    </source>
</evidence>
<dbReference type="EMBL" id="PNBA02000006">
    <property type="protein sequence ID" value="KAG6419678.1"/>
    <property type="molecule type" value="Genomic_DNA"/>
</dbReference>
<reference evidence="1" key="2">
    <citation type="submission" date="2020-08" db="EMBL/GenBank/DDBJ databases">
        <title>Plant Genome Project.</title>
        <authorList>
            <person name="Zhang R.-G."/>
        </authorList>
    </citation>
    <scope>NUCLEOTIDE SEQUENCE</scope>
    <source>
        <strain evidence="1">Huo1</strain>
        <tissue evidence="1">Leaf</tissue>
    </source>
</reference>
<accession>A0A8X8XTC3</accession>
<organism evidence="1">
    <name type="scientific">Salvia splendens</name>
    <name type="common">Scarlet sage</name>
    <dbReference type="NCBI Taxonomy" id="180675"/>
    <lineage>
        <taxon>Eukaryota</taxon>
        <taxon>Viridiplantae</taxon>
        <taxon>Streptophyta</taxon>
        <taxon>Embryophyta</taxon>
        <taxon>Tracheophyta</taxon>
        <taxon>Spermatophyta</taxon>
        <taxon>Magnoliopsida</taxon>
        <taxon>eudicotyledons</taxon>
        <taxon>Gunneridae</taxon>
        <taxon>Pentapetalae</taxon>
        <taxon>asterids</taxon>
        <taxon>lamiids</taxon>
        <taxon>Lamiales</taxon>
        <taxon>Lamiaceae</taxon>
        <taxon>Nepetoideae</taxon>
        <taxon>Mentheae</taxon>
        <taxon>Salviinae</taxon>
        <taxon>Salvia</taxon>
        <taxon>Salvia subgen. Calosphace</taxon>
        <taxon>core Calosphace</taxon>
    </lineage>
</organism>
<proteinExistence type="predicted"/>